<name>A0AAD4WU00_PRUDU</name>
<dbReference type="EMBL" id="JAJFAZ020000001">
    <property type="protein sequence ID" value="KAI5349559.1"/>
    <property type="molecule type" value="Genomic_DNA"/>
</dbReference>
<sequence>MNYFVFLHIYNFDTCTNLKNPGKRTKFSTPINSVLKFRGYPPPISHSSSSTSSSSSFFSTTATIFQFQCCSNALSLHRSEPGQALVGVQTLLQR</sequence>
<protein>
    <submittedName>
        <fullName evidence="1">Uncharacterized protein</fullName>
    </submittedName>
</protein>
<keyword evidence="2" id="KW-1185">Reference proteome</keyword>
<accession>A0AAD4WU00</accession>
<dbReference type="Proteomes" id="UP001054821">
    <property type="component" value="Chromosome 1"/>
</dbReference>
<gene>
    <name evidence="1" type="ORF">L3X38_002447</name>
</gene>
<evidence type="ECO:0000313" key="1">
    <source>
        <dbReference type="EMBL" id="KAI5349559.1"/>
    </source>
</evidence>
<comment type="caution">
    <text evidence="1">The sequence shown here is derived from an EMBL/GenBank/DDBJ whole genome shotgun (WGS) entry which is preliminary data.</text>
</comment>
<organism evidence="1 2">
    <name type="scientific">Prunus dulcis</name>
    <name type="common">Almond</name>
    <name type="synonym">Amygdalus dulcis</name>
    <dbReference type="NCBI Taxonomy" id="3755"/>
    <lineage>
        <taxon>Eukaryota</taxon>
        <taxon>Viridiplantae</taxon>
        <taxon>Streptophyta</taxon>
        <taxon>Embryophyta</taxon>
        <taxon>Tracheophyta</taxon>
        <taxon>Spermatophyta</taxon>
        <taxon>Magnoliopsida</taxon>
        <taxon>eudicotyledons</taxon>
        <taxon>Gunneridae</taxon>
        <taxon>Pentapetalae</taxon>
        <taxon>rosids</taxon>
        <taxon>fabids</taxon>
        <taxon>Rosales</taxon>
        <taxon>Rosaceae</taxon>
        <taxon>Amygdaloideae</taxon>
        <taxon>Amygdaleae</taxon>
        <taxon>Prunus</taxon>
    </lineage>
</organism>
<evidence type="ECO:0000313" key="2">
    <source>
        <dbReference type="Proteomes" id="UP001054821"/>
    </source>
</evidence>
<dbReference type="AlphaFoldDB" id="A0AAD4WU00"/>
<proteinExistence type="predicted"/>
<reference evidence="1 2" key="1">
    <citation type="journal article" date="2022" name="G3 (Bethesda)">
        <title>Whole-genome sequence and methylome profiling of the almond [Prunus dulcis (Mill.) D.A. Webb] cultivar 'Nonpareil'.</title>
        <authorList>
            <person name="D'Amico-Willman K.M."/>
            <person name="Ouma W.Z."/>
            <person name="Meulia T."/>
            <person name="Sideli G.M."/>
            <person name="Gradziel T.M."/>
            <person name="Fresnedo-Ramirez J."/>
        </authorList>
    </citation>
    <scope>NUCLEOTIDE SEQUENCE [LARGE SCALE GENOMIC DNA]</scope>
    <source>
        <strain evidence="1">Clone GOH B32 T37-40</strain>
    </source>
</reference>